<evidence type="ECO:0000256" key="1">
    <source>
        <dbReference type="SAM" id="Phobius"/>
    </source>
</evidence>
<keyword evidence="1" id="KW-1133">Transmembrane helix</keyword>
<keyword evidence="3" id="KW-1185">Reference proteome</keyword>
<sequence>MNTNAIAATAMNAAPDTDAPTHHLTSGEWKALHRIKVAARLSIGLVWVWEGLMPKMLFPNATQFEMVRRSGWWVGSPEETLWWLGAAMVVAGIAIMSGIWERAAALVSTLAVLVLMVLVIGTNPEALHDPFGGLVKDACLFTCAALVWWWPKALGR</sequence>
<reference evidence="2 3" key="1">
    <citation type="submission" date="2018-06" db="EMBL/GenBank/DDBJ databases">
        <title>Genomic Encyclopedia of Type Strains, Phase IV (KMG-IV): sequencing the most valuable type-strain genomes for metagenomic binning, comparative biology and taxonomic classification.</title>
        <authorList>
            <person name="Goeker M."/>
        </authorList>
    </citation>
    <scope>NUCLEOTIDE SEQUENCE [LARGE SCALE GENOMIC DNA]</scope>
    <source>
        <strain evidence="2 3">DSM 25532</strain>
    </source>
</reference>
<dbReference type="InterPro" id="IPR025695">
    <property type="entry name" value="DoxX-like"/>
</dbReference>
<protein>
    <submittedName>
        <fullName evidence="2">DoxX-like protein</fullName>
    </submittedName>
</protein>
<dbReference type="RefSeq" id="WP_113960498.1">
    <property type="nucleotide sequence ID" value="NZ_QNRR01000009.1"/>
</dbReference>
<keyword evidence="1" id="KW-0812">Transmembrane</keyword>
<comment type="caution">
    <text evidence="2">The sequence shown here is derived from an EMBL/GenBank/DDBJ whole genome shotgun (WGS) entry which is preliminary data.</text>
</comment>
<dbReference type="AlphaFoldDB" id="A0A366HBF9"/>
<feature type="transmembrane region" description="Helical" evidence="1">
    <location>
        <begin position="103"/>
        <end position="121"/>
    </location>
</feature>
<dbReference type="EMBL" id="QNRR01000009">
    <property type="protein sequence ID" value="RBP39597.1"/>
    <property type="molecule type" value="Genomic_DNA"/>
</dbReference>
<feature type="transmembrane region" description="Helical" evidence="1">
    <location>
        <begin position="133"/>
        <end position="150"/>
    </location>
</feature>
<accession>A0A366HBF9</accession>
<name>A0A366HBF9_9BACT</name>
<feature type="transmembrane region" description="Helical" evidence="1">
    <location>
        <begin position="80"/>
        <end position="96"/>
    </location>
</feature>
<keyword evidence="1" id="KW-0472">Membrane</keyword>
<proteinExistence type="predicted"/>
<evidence type="ECO:0000313" key="2">
    <source>
        <dbReference type="EMBL" id="RBP39597.1"/>
    </source>
</evidence>
<evidence type="ECO:0000313" key="3">
    <source>
        <dbReference type="Proteomes" id="UP000253426"/>
    </source>
</evidence>
<organism evidence="2 3">
    <name type="scientific">Roseimicrobium gellanilyticum</name>
    <dbReference type="NCBI Taxonomy" id="748857"/>
    <lineage>
        <taxon>Bacteria</taxon>
        <taxon>Pseudomonadati</taxon>
        <taxon>Verrucomicrobiota</taxon>
        <taxon>Verrucomicrobiia</taxon>
        <taxon>Verrucomicrobiales</taxon>
        <taxon>Verrucomicrobiaceae</taxon>
        <taxon>Roseimicrobium</taxon>
    </lineage>
</organism>
<dbReference type="Pfam" id="PF13781">
    <property type="entry name" value="DoxX_3"/>
    <property type="match status" value="1"/>
</dbReference>
<dbReference type="Proteomes" id="UP000253426">
    <property type="component" value="Unassembled WGS sequence"/>
</dbReference>
<gene>
    <name evidence="2" type="ORF">DES53_10924</name>
</gene>
<dbReference type="OrthoDB" id="6199084at2"/>